<dbReference type="EMBL" id="JAAZSR010000195">
    <property type="protein sequence ID" value="NKX51244.1"/>
    <property type="molecule type" value="Genomic_DNA"/>
</dbReference>
<evidence type="ECO:0000259" key="6">
    <source>
        <dbReference type="Pfam" id="PF00171"/>
    </source>
</evidence>
<dbReference type="InterPro" id="IPR016162">
    <property type="entry name" value="Ald_DH_N"/>
</dbReference>
<evidence type="ECO:0000256" key="2">
    <source>
        <dbReference type="ARBA" id="ARBA00023002"/>
    </source>
</evidence>
<keyword evidence="3" id="KW-0520">NAD</keyword>
<dbReference type="PROSITE" id="PS00687">
    <property type="entry name" value="ALDEHYDE_DEHYDR_GLU"/>
    <property type="match status" value="1"/>
</dbReference>
<evidence type="ECO:0000256" key="5">
    <source>
        <dbReference type="RuleBase" id="RU003345"/>
    </source>
</evidence>
<evidence type="ECO:0000313" key="8">
    <source>
        <dbReference type="Proteomes" id="UP000523795"/>
    </source>
</evidence>
<dbReference type="SUPFAM" id="SSF53720">
    <property type="entry name" value="ALDH-like"/>
    <property type="match status" value="1"/>
</dbReference>
<evidence type="ECO:0000256" key="1">
    <source>
        <dbReference type="ARBA" id="ARBA00009986"/>
    </source>
</evidence>
<dbReference type="Gene3D" id="3.40.605.10">
    <property type="entry name" value="Aldehyde Dehydrogenase, Chain A, domain 1"/>
    <property type="match status" value="1"/>
</dbReference>
<proteinExistence type="inferred from homology"/>
<reference evidence="7 8" key="1">
    <citation type="submission" date="2020-04" db="EMBL/GenBank/DDBJ databases">
        <authorList>
            <person name="Liu S."/>
        </authorList>
    </citation>
    <scope>NUCLEOTIDE SEQUENCE [LARGE SCALE GENOMIC DNA]</scope>
    <source>
        <strain evidence="7 8">CGMCC 1.15091</strain>
    </source>
</reference>
<dbReference type="Pfam" id="PF00171">
    <property type="entry name" value="Aldedh"/>
    <property type="match status" value="1"/>
</dbReference>
<evidence type="ECO:0000256" key="3">
    <source>
        <dbReference type="ARBA" id="ARBA00023027"/>
    </source>
</evidence>
<dbReference type="InterPro" id="IPR015590">
    <property type="entry name" value="Aldehyde_DH_dom"/>
</dbReference>
<dbReference type="PANTHER" id="PTHR43860">
    <property type="entry name" value="BETAINE ALDEHYDE DEHYDROGENASE"/>
    <property type="match status" value="1"/>
</dbReference>
<name>A0ABX1JSB9_9MICC</name>
<evidence type="ECO:0000256" key="4">
    <source>
        <dbReference type="PROSITE-ProRule" id="PRU10007"/>
    </source>
</evidence>
<dbReference type="InterPro" id="IPR016161">
    <property type="entry name" value="Ald_DH/histidinol_DH"/>
</dbReference>
<keyword evidence="8" id="KW-1185">Reference proteome</keyword>
<dbReference type="InterPro" id="IPR029510">
    <property type="entry name" value="Ald_DH_CS_GLU"/>
</dbReference>
<feature type="active site" evidence="4">
    <location>
        <position position="157"/>
    </location>
</feature>
<feature type="domain" description="Aldehyde dehydrogenase" evidence="6">
    <location>
        <begin position="1"/>
        <end position="164"/>
    </location>
</feature>
<feature type="non-terminal residue" evidence="7">
    <location>
        <position position="164"/>
    </location>
</feature>
<keyword evidence="2 5" id="KW-0560">Oxidoreductase</keyword>
<feature type="non-terminal residue" evidence="7">
    <location>
        <position position="1"/>
    </location>
</feature>
<evidence type="ECO:0000313" key="7">
    <source>
        <dbReference type="EMBL" id="NKX51244.1"/>
    </source>
</evidence>
<comment type="caution">
    <text evidence="7">The sequence shown here is derived from an EMBL/GenBank/DDBJ whole genome shotgun (WGS) entry which is preliminary data.</text>
</comment>
<dbReference type="PANTHER" id="PTHR43860:SF2">
    <property type="entry name" value="BETAINE ALDEHYDE DEHYDROGENASE-RELATED"/>
    <property type="match status" value="1"/>
</dbReference>
<comment type="similarity">
    <text evidence="1 5">Belongs to the aldehyde dehydrogenase family.</text>
</comment>
<accession>A0ABX1JSB9</accession>
<protein>
    <submittedName>
        <fullName evidence="7">Aldehyde dehydrogenase family protein</fullName>
    </submittedName>
</protein>
<sequence length="164" mass="17082">GKRLVEAEYDIDDIAACFRYYGKIAGLDAGRVIDTGRPKAISRVVHEPLGVCALIAPWNYPLLQAAWKVAPALVTGNSFVLKPSELTPSTSILLMETHTEAGVPAGVPNLVTGTGSKVGPSLSSDPRVGLVSLTGSLATGRTIMAAAAETIKRVAFELGGKNPN</sequence>
<dbReference type="Proteomes" id="UP000523795">
    <property type="component" value="Unassembled WGS sequence"/>
</dbReference>
<gene>
    <name evidence="7" type="ORF">HER39_11845</name>
</gene>
<organism evidence="7 8">
    <name type="scientific">Arthrobacter deserti</name>
    <dbReference type="NCBI Taxonomy" id="1742687"/>
    <lineage>
        <taxon>Bacteria</taxon>
        <taxon>Bacillati</taxon>
        <taxon>Actinomycetota</taxon>
        <taxon>Actinomycetes</taxon>
        <taxon>Micrococcales</taxon>
        <taxon>Micrococcaceae</taxon>
        <taxon>Arthrobacter</taxon>
    </lineage>
</organism>